<keyword evidence="11" id="KW-1185">Reference proteome</keyword>
<evidence type="ECO:0000313" key="10">
    <source>
        <dbReference type="EMBL" id="ONH81244.1"/>
    </source>
</evidence>
<evidence type="ECO:0000256" key="8">
    <source>
        <dbReference type="ARBA" id="ARBA00023027"/>
    </source>
</evidence>
<organism evidence="10 11">
    <name type="scientific">Roseomonas mucosa</name>
    <dbReference type="NCBI Taxonomy" id="207340"/>
    <lineage>
        <taxon>Bacteria</taxon>
        <taxon>Pseudomonadati</taxon>
        <taxon>Pseudomonadota</taxon>
        <taxon>Alphaproteobacteria</taxon>
        <taxon>Acetobacterales</taxon>
        <taxon>Roseomonadaceae</taxon>
        <taxon>Roseomonas</taxon>
    </lineage>
</organism>
<keyword evidence="8" id="KW-0520">NAD</keyword>
<evidence type="ECO:0000256" key="1">
    <source>
        <dbReference type="ARBA" id="ARBA00004496"/>
    </source>
</evidence>
<dbReference type="PANTHER" id="PTHR30543:SF21">
    <property type="entry name" value="NAD(P)H-DEPENDENT FMN REDUCTASE LOT6"/>
    <property type="match status" value="1"/>
</dbReference>
<dbReference type="Pfam" id="PF03358">
    <property type="entry name" value="FMN_red"/>
    <property type="match status" value="1"/>
</dbReference>
<dbReference type="PANTHER" id="PTHR30543">
    <property type="entry name" value="CHROMATE REDUCTASE"/>
    <property type="match status" value="1"/>
</dbReference>
<keyword evidence="4" id="KW-0285">Flavoprotein</keyword>
<protein>
    <submittedName>
        <fullName evidence="10">NAD(FAD)-dependent dehydrogenase</fullName>
    </submittedName>
</protein>
<dbReference type="EMBL" id="LLWF02000151">
    <property type="protein sequence ID" value="ONH81244.1"/>
    <property type="molecule type" value="Genomic_DNA"/>
</dbReference>
<name>A0A1S8D0F5_9PROT</name>
<keyword evidence="3" id="KW-0963">Cytoplasm</keyword>
<evidence type="ECO:0000256" key="5">
    <source>
        <dbReference type="ARBA" id="ARBA00022643"/>
    </source>
</evidence>
<dbReference type="GO" id="GO:0010181">
    <property type="term" value="F:FMN binding"/>
    <property type="evidence" value="ECO:0007669"/>
    <property type="project" value="TreeGrafter"/>
</dbReference>
<feature type="domain" description="NADPH-dependent FMN reductase-like" evidence="9">
    <location>
        <begin position="13"/>
        <end position="151"/>
    </location>
</feature>
<dbReference type="OrthoDB" id="9812295at2"/>
<dbReference type="InterPro" id="IPR029039">
    <property type="entry name" value="Flavoprotein-like_sf"/>
</dbReference>
<evidence type="ECO:0000256" key="4">
    <source>
        <dbReference type="ARBA" id="ARBA00022630"/>
    </source>
</evidence>
<sequence length="200" mass="20963">MIHENPVGAPASPKILLIMGSTRASRLCPTIARWVAGIAEASADLGCELVDLTDWPLPMDDEPGIPALGAYLQPHTRAWSAKIAGADAFVFVTPQYNWGYPAPLKNAIDHLHAEWRGKPLVIVSYGGHGGGKCAAQLRQVAEGLKMRVVPAMPGITLPESVIRGAPIDPEADLGGQAAPIRQAFAELAAALAETGTPPSP</sequence>
<dbReference type="AlphaFoldDB" id="A0A1S8D0F5"/>
<proteinExistence type="predicted"/>
<evidence type="ECO:0000256" key="2">
    <source>
        <dbReference type="ARBA" id="ARBA00011738"/>
    </source>
</evidence>
<evidence type="ECO:0000256" key="7">
    <source>
        <dbReference type="ARBA" id="ARBA00023002"/>
    </source>
</evidence>
<dbReference type="InterPro" id="IPR005025">
    <property type="entry name" value="FMN_Rdtase-like_dom"/>
</dbReference>
<dbReference type="Proteomes" id="UP000054844">
    <property type="component" value="Unassembled WGS sequence"/>
</dbReference>
<dbReference type="GO" id="GO:0016491">
    <property type="term" value="F:oxidoreductase activity"/>
    <property type="evidence" value="ECO:0007669"/>
    <property type="project" value="UniProtKB-KW"/>
</dbReference>
<keyword evidence="7" id="KW-0560">Oxidoreductase</keyword>
<comment type="subcellular location">
    <subcellularLocation>
        <location evidence="1">Cytoplasm</location>
    </subcellularLocation>
</comment>
<dbReference type="InterPro" id="IPR050712">
    <property type="entry name" value="NAD(P)H-dep_reductase"/>
</dbReference>
<dbReference type="SUPFAM" id="SSF52218">
    <property type="entry name" value="Flavoproteins"/>
    <property type="match status" value="1"/>
</dbReference>
<dbReference type="GO" id="GO:0005829">
    <property type="term" value="C:cytosol"/>
    <property type="evidence" value="ECO:0007669"/>
    <property type="project" value="TreeGrafter"/>
</dbReference>
<evidence type="ECO:0000256" key="6">
    <source>
        <dbReference type="ARBA" id="ARBA00022857"/>
    </source>
</evidence>
<keyword evidence="6" id="KW-0521">NADP</keyword>
<gene>
    <name evidence="10" type="ORF">APZ41_020910</name>
</gene>
<evidence type="ECO:0000313" key="11">
    <source>
        <dbReference type="Proteomes" id="UP000054844"/>
    </source>
</evidence>
<comment type="caution">
    <text evidence="10">The sequence shown here is derived from an EMBL/GenBank/DDBJ whole genome shotgun (WGS) entry which is preliminary data.</text>
</comment>
<dbReference type="Gene3D" id="3.40.50.360">
    <property type="match status" value="1"/>
</dbReference>
<keyword evidence="5" id="KW-0288">FMN</keyword>
<evidence type="ECO:0000259" key="9">
    <source>
        <dbReference type="Pfam" id="PF03358"/>
    </source>
</evidence>
<comment type="subunit">
    <text evidence="2">Homodimer.</text>
</comment>
<evidence type="ECO:0000256" key="3">
    <source>
        <dbReference type="ARBA" id="ARBA00022490"/>
    </source>
</evidence>
<dbReference type="FunFam" id="3.40.50.360:FF:000052">
    <property type="entry name" value="NAD(P)H-dependent FMN reductase LOT6"/>
    <property type="match status" value="1"/>
</dbReference>
<reference evidence="10" key="1">
    <citation type="submission" date="2016-12" db="EMBL/GenBank/DDBJ databases">
        <title>Draft genome sequence of Roseomonas mucosa strain AU37, isolated from a peripheral intravenous catheter.</title>
        <authorList>
            <person name="Choudhury M.A."/>
            <person name="Sidjabat H.E."/>
            <person name="Wailan A.M."/>
            <person name="Zhang L."/>
            <person name="Marsh N.M."/>
            <person name="Rickard C.M."/>
            <person name="Davies M."/>
            <person name="Mcmillan D.J."/>
        </authorList>
    </citation>
    <scope>NUCLEOTIDE SEQUENCE [LARGE SCALE GENOMIC DNA]</scope>
    <source>
        <strain evidence="10">AU37</strain>
    </source>
</reference>
<accession>A0A1S8D0F5</accession>